<sequence>MRVNAFSALLALGTLVTLAACSGGPGASAADAQAKPAAATRATTGQPPRNQCNAQAVQSLVGQPFTDATLAQALAAAGADEARMLRPDSMITKEYQVGRLNVIVGADNRITRVHCG</sequence>
<evidence type="ECO:0000313" key="3">
    <source>
        <dbReference type="Proteomes" id="UP000589716"/>
    </source>
</evidence>
<keyword evidence="3" id="KW-1185">Reference proteome</keyword>
<comment type="caution">
    <text evidence="2">The sequence shown here is derived from an EMBL/GenBank/DDBJ whole genome shotgun (WGS) entry which is preliminary data.</text>
</comment>
<accession>A0A853IPI6</accession>
<name>A0A853IPI6_9BURK</name>
<organism evidence="2 3">
    <name type="scientific">Ottowia beijingensis</name>
    <dbReference type="NCBI Taxonomy" id="1207057"/>
    <lineage>
        <taxon>Bacteria</taxon>
        <taxon>Pseudomonadati</taxon>
        <taxon>Pseudomonadota</taxon>
        <taxon>Betaproteobacteria</taxon>
        <taxon>Burkholderiales</taxon>
        <taxon>Comamonadaceae</taxon>
        <taxon>Ottowia</taxon>
    </lineage>
</organism>
<dbReference type="AlphaFoldDB" id="A0A853IPI6"/>
<dbReference type="InterPro" id="IPR021719">
    <property type="entry name" value="Prot_inh_I78"/>
</dbReference>
<dbReference type="EMBL" id="JACCKX010000001">
    <property type="protein sequence ID" value="NZA02386.1"/>
    <property type="molecule type" value="Genomic_DNA"/>
</dbReference>
<evidence type="ECO:0000313" key="2">
    <source>
        <dbReference type="EMBL" id="NZA02386.1"/>
    </source>
</evidence>
<feature type="signal peptide" evidence="1">
    <location>
        <begin position="1"/>
        <end position="19"/>
    </location>
</feature>
<dbReference type="Gene3D" id="3.30.10.10">
    <property type="entry name" value="Trypsin Inhibitor V, subunit A"/>
    <property type="match status" value="1"/>
</dbReference>
<protein>
    <recommendedName>
        <fullName evidence="4">Peptidase inhibitor I78 family protein</fullName>
    </recommendedName>
</protein>
<reference evidence="2 3" key="1">
    <citation type="submission" date="2020-07" db="EMBL/GenBank/DDBJ databases">
        <authorList>
            <person name="Maaloum M."/>
        </authorList>
    </citation>
    <scope>NUCLEOTIDE SEQUENCE [LARGE SCALE GENOMIC DNA]</scope>
    <source>
        <strain evidence="2 3">GCS-AN-3</strain>
    </source>
</reference>
<evidence type="ECO:0008006" key="4">
    <source>
        <dbReference type="Google" id="ProtNLM"/>
    </source>
</evidence>
<dbReference type="PANTHER" id="PTHR39600:SF1">
    <property type="entry name" value="PEPTIDASE INHIBITOR I78 FAMILY PROTEIN"/>
    <property type="match status" value="1"/>
</dbReference>
<dbReference type="Proteomes" id="UP000589716">
    <property type="component" value="Unassembled WGS sequence"/>
</dbReference>
<keyword evidence="1" id="KW-0732">Signal</keyword>
<dbReference type="PANTHER" id="PTHR39600">
    <property type="entry name" value="PEPTIDASE INHIBITOR I78 FAMILY PROTEIN"/>
    <property type="match status" value="1"/>
</dbReference>
<dbReference type="RefSeq" id="WP_180550723.1">
    <property type="nucleotide sequence ID" value="NZ_JACCKX010000001.1"/>
</dbReference>
<dbReference type="Pfam" id="PF11720">
    <property type="entry name" value="Inhibitor_I78"/>
    <property type="match status" value="1"/>
</dbReference>
<proteinExistence type="predicted"/>
<evidence type="ECO:0000256" key="1">
    <source>
        <dbReference type="SAM" id="SignalP"/>
    </source>
</evidence>
<feature type="chain" id="PRO_5032525748" description="Peptidase inhibitor I78 family protein" evidence="1">
    <location>
        <begin position="20"/>
        <end position="116"/>
    </location>
</feature>
<gene>
    <name evidence="2" type="ORF">H0I39_12585</name>
</gene>
<dbReference type="PROSITE" id="PS51257">
    <property type="entry name" value="PROKAR_LIPOPROTEIN"/>
    <property type="match status" value="1"/>
</dbReference>